<dbReference type="GO" id="GO:0005524">
    <property type="term" value="F:ATP binding"/>
    <property type="evidence" value="ECO:0007669"/>
    <property type="project" value="UniProtKB-KW"/>
</dbReference>
<dbReference type="CDD" id="cd05467">
    <property type="entry name" value="CBM20"/>
    <property type="match status" value="1"/>
</dbReference>
<comment type="subunit">
    <text evidence="3">Homodimer.</text>
</comment>
<gene>
    <name evidence="13" type="ORF">QBZ16_004541</name>
</gene>
<evidence type="ECO:0000256" key="9">
    <source>
        <dbReference type="ARBA" id="ARBA00022842"/>
    </source>
</evidence>
<dbReference type="PANTHER" id="PTHR47453">
    <property type="entry name" value="PHOSPHOGLUCAN, WATER DIKINASE, CHLOROPLASTIC"/>
    <property type="match status" value="1"/>
</dbReference>
<feature type="domain" description="CBM20" evidence="12">
    <location>
        <begin position="18"/>
        <end position="133"/>
    </location>
</feature>
<evidence type="ECO:0000256" key="5">
    <source>
        <dbReference type="ARBA" id="ARBA00022723"/>
    </source>
</evidence>
<feature type="compositionally biased region" description="Low complexity" evidence="11">
    <location>
        <begin position="127"/>
        <end position="142"/>
    </location>
</feature>
<dbReference type="InterPro" id="IPR002044">
    <property type="entry name" value="CBM20"/>
</dbReference>
<evidence type="ECO:0000256" key="7">
    <source>
        <dbReference type="ARBA" id="ARBA00022777"/>
    </source>
</evidence>
<keyword evidence="6" id="KW-0547">Nucleotide-binding</keyword>
<reference evidence="13" key="1">
    <citation type="submission" date="2021-01" db="EMBL/GenBank/DDBJ databases">
        <authorList>
            <person name="Eckstrom K.M.E."/>
        </authorList>
    </citation>
    <scope>NUCLEOTIDE SEQUENCE</scope>
    <source>
        <strain evidence="13">UVCC 0001</strain>
    </source>
</reference>
<evidence type="ECO:0000256" key="3">
    <source>
        <dbReference type="ARBA" id="ARBA00011738"/>
    </source>
</evidence>
<dbReference type="InterPro" id="IPR013815">
    <property type="entry name" value="ATP_grasp_subdomain_1"/>
</dbReference>
<accession>A0AAD9IID2</accession>
<name>A0AAD9IID2_PROWI</name>
<organism evidence="13 14">
    <name type="scientific">Prototheca wickerhamii</name>
    <dbReference type="NCBI Taxonomy" id="3111"/>
    <lineage>
        <taxon>Eukaryota</taxon>
        <taxon>Viridiplantae</taxon>
        <taxon>Chlorophyta</taxon>
        <taxon>core chlorophytes</taxon>
        <taxon>Trebouxiophyceae</taxon>
        <taxon>Chlorellales</taxon>
        <taxon>Chlorellaceae</taxon>
        <taxon>Prototheca</taxon>
    </lineage>
</organism>
<keyword evidence="4" id="KW-0808">Transferase</keyword>
<comment type="cofactor">
    <cofactor evidence="1">
        <name>Mg(2+)</name>
        <dbReference type="ChEBI" id="CHEBI:18420"/>
    </cofactor>
</comment>
<dbReference type="Gene3D" id="2.60.40.10">
    <property type="entry name" value="Immunoglobulins"/>
    <property type="match status" value="1"/>
</dbReference>
<dbReference type="EMBL" id="JASFZW010000006">
    <property type="protein sequence ID" value="KAK2077695.1"/>
    <property type="molecule type" value="Genomic_DNA"/>
</dbReference>
<dbReference type="InterPro" id="IPR054481">
    <property type="entry name" value="GWD1_pHisD"/>
</dbReference>
<dbReference type="InterPro" id="IPR013783">
    <property type="entry name" value="Ig-like_fold"/>
</dbReference>
<keyword evidence="5" id="KW-0479">Metal-binding</keyword>
<evidence type="ECO:0000256" key="4">
    <source>
        <dbReference type="ARBA" id="ARBA00022679"/>
    </source>
</evidence>
<dbReference type="Gene3D" id="3.30.470.20">
    <property type="entry name" value="ATP-grasp fold, B domain"/>
    <property type="match status" value="1"/>
</dbReference>
<dbReference type="InterPro" id="IPR002192">
    <property type="entry name" value="PPDK_AMP/ATP-bd"/>
</dbReference>
<dbReference type="GO" id="GO:2001070">
    <property type="term" value="F:starch binding"/>
    <property type="evidence" value="ECO:0007669"/>
    <property type="project" value="InterPro"/>
</dbReference>
<dbReference type="SUPFAM" id="SSF56059">
    <property type="entry name" value="Glutathione synthetase ATP-binding domain-like"/>
    <property type="match status" value="1"/>
</dbReference>
<dbReference type="AlphaFoldDB" id="A0AAD9IID2"/>
<dbReference type="Pfam" id="PF01326">
    <property type="entry name" value="PPDK_N"/>
    <property type="match status" value="1"/>
</dbReference>
<comment type="similarity">
    <text evidence="2">Belongs to the PEP-utilizing enzyme family.</text>
</comment>
<keyword evidence="8" id="KW-0067">ATP-binding</keyword>
<dbReference type="Pfam" id="PF22973">
    <property type="entry name" value="GWD1_pHisD"/>
    <property type="match status" value="1"/>
</dbReference>
<dbReference type="Pfam" id="PF00686">
    <property type="entry name" value="CBM_20"/>
    <property type="match status" value="1"/>
</dbReference>
<dbReference type="Gene3D" id="3.30.1490.20">
    <property type="entry name" value="ATP-grasp fold, A domain"/>
    <property type="match status" value="1"/>
</dbReference>
<evidence type="ECO:0000259" key="12">
    <source>
        <dbReference type="PROSITE" id="PS51166"/>
    </source>
</evidence>
<dbReference type="GO" id="GO:0046872">
    <property type="term" value="F:metal ion binding"/>
    <property type="evidence" value="ECO:0007669"/>
    <property type="project" value="UniProtKB-KW"/>
</dbReference>
<evidence type="ECO:0000256" key="10">
    <source>
        <dbReference type="ARBA" id="ARBA00023277"/>
    </source>
</evidence>
<comment type="caution">
    <text evidence="13">The sequence shown here is derived from an EMBL/GenBank/DDBJ whole genome shotgun (WGS) entry which is preliminary data.</text>
</comment>
<evidence type="ECO:0000256" key="11">
    <source>
        <dbReference type="SAM" id="MobiDB-lite"/>
    </source>
</evidence>
<feature type="region of interest" description="Disordered" evidence="11">
    <location>
        <begin position="120"/>
        <end position="156"/>
    </location>
</feature>
<dbReference type="SUPFAM" id="SSF49452">
    <property type="entry name" value="Starch-binding domain-like"/>
    <property type="match status" value="1"/>
</dbReference>
<sequence>MRRLGKVSNAPRIGLGPRGSVAATTGSLDVSIRRDVGFGRSLRLVGSDAALGRWDPGHGAEMGWSEGNLWRVSVPADALQGAGALEFKLVVVDGEGRTCEWEPGSNHVVAEPGAVTIEWGRGGGAARSGSSGSAGASVAPGGEAEGPHRAWAGKEPSFVRSNQFAREREGGRWDTAGLRGAALAIVSGDKDAGSWLQKLGVAERLLVEDAPRRRPGLEAVAAAYVYLQWVGSGTLPCVEGGGHYRPNRHAELARSIFRSLEWVIEEQGRAGAGAGIADAAPEREALLLLARRLASRVPSFDAAYTASTPLTRIRDIAHRNDIPHELKQEIKHTLQNKLHRNAGPEDLVATRAMLDRVTRHPGEYSQGFVDEFRVFYRELADFFSAGSLTDSLRVVREGLEDDADRQLIDHFLEAKQRLEASAPTLSSLMDTLHALGTRWRQAEMQALDYGFVLLSRFVAAAPSPEELAAGGDGGWALPIGAVVLGLRQVGLSAGPGVARECAALEQELMAWQRAGGLTQRDAALRLKASLQRVRRLTQAFSQLMLGTLAPVAAQLGAALGVPEHVGAVFAEAEIRASVVFQLSRLVAGMVKGADISLGGESPFDVIVAGKAVGALRLVDSLEDGAAVARLLDESDEPSILVVKSASGDEEVAAFGRKLSGIILLHGIPHLSHLGVRARQEQVPFALVEDPAAFKELVEPLLGQRVALEAIPDATIIRPAGNEAAAKAVGADSDAAQRDSGAKAAACGRLHELAQASNGLFAAPGGAAAGKDKAFDSFQDKLEAALESSTDEVEAICKEIQDLIREATIPQEALKGIWKEVGAGNMTRVIARSSSNVEDLAGLSGAGLYESIPDLDEAKLEAGIKAVWASLYARRAVVSRKAAGLPTRAAAMAVLVQPQLFPDLSFVLHTRHPLTHDAGVMWAEIAPGQGEILASGTNGAAWRMEIEKESGKMRMLSFANFSEAWLPGPDHTSLALGTVDYSAQALSKFEEARKQTGEGLLKVGKQLEEALTGPQDVEGCICAGQVWIVQARPQP</sequence>
<dbReference type="PANTHER" id="PTHR47453:SF1">
    <property type="entry name" value="PHOSPHOGLUCAN, WATER DIKINASE, CHLOROPLASTIC"/>
    <property type="match status" value="1"/>
</dbReference>
<dbReference type="SMART" id="SM01065">
    <property type="entry name" value="CBM_2"/>
    <property type="match status" value="1"/>
</dbReference>
<keyword evidence="10" id="KW-0119">Carbohydrate metabolism</keyword>
<dbReference type="InterPro" id="IPR013784">
    <property type="entry name" value="Carb-bd-like_fold"/>
</dbReference>
<evidence type="ECO:0000256" key="2">
    <source>
        <dbReference type="ARBA" id="ARBA00007837"/>
    </source>
</evidence>
<evidence type="ECO:0000256" key="8">
    <source>
        <dbReference type="ARBA" id="ARBA00022840"/>
    </source>
</evidence>
<evidence type="ECO:0000313" key="14">
    <source>
        <dbReference type="Proteomes" id="UP001255856"/>
    </source>
</evidence>
<dbReference type="GO" id="GO:0016301">
    <property type="term" value="F:kinase activity"/>
    <property type="evidence" value="ECO:0007669"/>
    <property type="project" value="UniProtKB-KW"/>
</dbReference>
<evidence type="ECO:0000256" key="1">
    <source>
        <dbReference type="ARBA" id="ARBA00001946"/>
    </source>
</evidence>
<keyword evidence="14" id="KW-1185">Reference proteome</keyword>
<protein>
    <recommendedName>
        <fullName evidence="12">CBM20 domain-containing protein</fullName>
    </recommendedName>
</protein>
<dbReference type="PROSITE" id="PS51166">
    <property type="entry name" value="CBM20"/>
    <property type="match status" value="1"/>
</dbReference>
<evidence type="ECO:0000256" key="6">
    <source>
        <dbReference type="ARBA" id="ARBA00022741"/>
    </source>
</evidence>
<dbReference type="Proteomes" id="UP001255856">
    <property type="component" value="Unassembled WGS sequence"/>
</dbReference>
<evidence type="ECO:0000313" key="13">
    <source>
        <dbReference type="EMBL" id="KAK2077695.1"/>
    </source>
</evidence>
<proteinExistence type="inferred from homology"/>
<keyword evidence="7" id="KW-0418">Kinase</keyword>
<keyword evidence="9" id="KW-0460">Magnesium</keyword>